<evidence type="ECO:0000313" key="2">
    <source>
        <dbReference type="EMBL" id="MBW7457837.1"/>
    </source>
</evidence>
<proteinExistence type="inferred from homology"/>
<dbReference type="Proteomes" id="UP001519887">
    <property type="component" value="Unassembled WGS sequence"/>
</dbReference>
<dbReference type="PANTHER" id="PTHR35024:SF4">
    <property type="entry name" value="POLYMER-FORMING CYTOSKELETAL PROTEIN"/>
    <property type="match status" value="1"/>
</dbReference>
<feature type="non-terminal residue" evidence="2">
    <location>
        <position position="85"/>
    </location>
</feature>
<dbReference type="InterPro" id="IPR007607">
    <property type="entry name" value="BacA/B"/>
</dbReference>
<comment type="caution">
    <text evidence="2">The sequence shown here is derived from an EMBL/GenBank/DDBJ whole genome shotgun (WGS) entry which is preliminary data.</text>
</comment>
<dbReference type="Pfam" id="PF04519">
    <property type="entry name" value="Bactofilin"/>
    <property type="match status" value="1"/>
</dbReference>
<keyword evidence="3" id="KW-1185">Reference proteome</keyword>
<dbReference type="PANTHER" id="PTHR35024">
    <property type="entry name" value="HYPOTHETICAL CYTOSOLIC PROTEIN"/>
    <property type="match status" value="1"/>
</dbReference>
<organism evidence="2 3">
    <name type="scientific">Paenibacillus sepulcri</name>
    <dbReference type="NCBI Taxonomy" id="359917"/>
    <lineage>
        <taxon>Bacteria</taxon>
        <taxon>Bacillati</taxon>
        <taxon>Bacillota</taxon>
        <taxon>Bacilli</taxon>
        <taxon>Bacillales</taxon>
        <taxon>Paenibacillaceae</taxon>
        <taxon>Paenibacillus</taxon>
    </lineage>
</organism>
<evidence type="ECO:0000256" key="1">
    <source>
        <dbReference type="ARBA" id="ARBA00044755"/>
    </source>
</evidence>
<protein>
    <submittedName>
        <fullName evidence="2">Polymer-forming cytoskeletal protein</fullName>
    </submittedName>
</protein>
<name>A0ABS7CA60_9BACL</name>
<reference evidence="2 3" key="1">
    <citation type="submission" date="2021-07" db="EMBL/GenBank/DDBJ databases">
        <title>Paenibacillus radiodurans sp. nov., isolated from the southeastern edge of Tengger Desert.</title>
        <authorList>
            <person name="Zhang G."/>
        </authorList>
    </citation>
    <scope>NUCLEOTIDE SEQUENCE [LARGE SCALE GENOMIC DNA]</scope>
    <source>
        <strain evidence="2 3">CCM 7311</strain>
    </source>
</reference>
<evidence type="ECO:0000313" key="3">
    <source>
        <dbReference type="Proteomes" id="UP001519887"/>
    </source>
</evidence>
<comment type="similarity">
    <text evidence="1">Belongs to the bactofilin family.</text>
</comment>
<sequence length="85" mass="8843">MFKENKKTTANDTLIGQGTLIEGTLASEASIRIEGEYRGDIECKADIIIGECGLARSNISAKDVVVAGKVIGDVTAGGRLTITSS</sequence>
<dbReference type="EMBL" id="JAHZIK010000980">
    <property type="protein sequence ID" value="MBW7457837.1"/>
    <property type="molecule type" value="Genomic_DNA"/>
</dbReference>
<accession>A0ABS7CA60</accession>
<gene>
    <name evidence="2" type="ORF">K0U00_27735</name>
</gene>